<proteinExistence type="predicted"/>
<dbReference type="Proteomes" id="UP000048948">
    <property type="component" value="Unassembled WGS sequence"/>
</dbReference>
<dbReference type="AntiFam" id="ANF00178">
    <property type="entry name" value="Shadow ORF (opposite dhbF)"/>
</dbReference>
<dbReference type="EMBL" id="CNGE01000827">
    <property type="protein sequence ID" value="CKT39628.1"/>
    <property type="molecule type" value="Genomic_DNA"/>
</dbReference>
<sequence>MWQFAFDSLRSASRSRRVLQQVTLAFVLDRGVWLIGNAFRVGHPADQTAPGKHQQVRQPARKGFGQAVAGLAQRRRTDNCFGTAVVDDVGGLGGGQVGIDRHVVQPAAASRPHDRVHVLVVLHQDGHDVVLAQTSLAEPMRQPVGAGLQLVEADDRPGRIQDDGGLIGADIRANLHAPRVRRGPATRAAGRNSAHHQPKSFVKFSTWQLFWSILQASVKTGCRTLTDSSLEIRGCIAPCPWSTSG</sequence>
<name>A0A655AJ47_MYCTX</name>
<organism evidence="1 2">
    <name type="scientific">Mycobacterium tuberculosis</name>
    <dbReference type="NCBI Taxonomy" id="1773"/>
    <lineage>
        <taxon>Bacteria</taxon>
        <taxon>Bacillati</taxon>
        <taxon>Actinomycetota</taxon>
        <taxon>Actinomycetes</taxon>
        <taxon>Mycobacteriales</taxon>
        <taxon>Mycobacteriaceae</taxon>
        <taxon>Mycobacterium</taxon>
        <taxon>Mycobacterium tuberculosis complex</taxon>
    </lineage>
</organism>
<dbReference type="AlphaFoldDB" id="A0A655AJ47"/>
<gene>
    <name evidence="1" type="ORF">ERS027646_03484</name>
</gene>
<evidence type="ECO:0000313" key="1">
    <source>
        <dbReference type="EMBL" id="CKT39628.1"/>
    </source>
</evidence>
<accession>A0A655AJ47</accession>
<reference evidence="1 2" key="1">
    <citation type="submission" date="2015-03" db="EMBL/GenBank/DDBJ databases">
        <authorList>
            <consortium name="Pathogen Informatics"/>
        </authorList>
    </citation>
    <scope>NUCLEOTIDE SEQUENCE [LARGE SCALE GENOMIC DNA]</scope>
    <source>
        <strain evidence="1 2">Bir 172</strain>
    </source>
</reference>
<evidence type="ECO:0000313" key="2">
    <source>
        <dbReference type="Proteomes" id="UP000048948"/>
    </source>
</evidence>
<protein>
    <submittedName>
        <fullName evidence="1">Uncharacterized protein</fullName>
    </submittedName>
</protein>